<dbReference type="SUPFAM" id="SSF54211">
    <property type="entry name" value="Ribosomal protein S5 domain 2-like"/>
    <property type="match status" value="2"/>
</dbReference>
<comment type="function">
    <text evidence="5">Involved in mRNA degradation. Catalyzes the phosphorolysis of single-stranded polyribonucleotides processively in the 3'- to 5'-direction.</text>
</comment>
<dbReference type="InterPro" id="IPR036612">
    <property type="entry name" value="KH_dom_type_1_sf"/>
</dbReference>
<dbReference type="Gene3D" id="2.40.50.140">
    <property type="entry name" value="Nucleic acid-binding proteins"/>
    <property type="match status" value="1"/>
</dbReference>
<dbReference type="InterPro" id="IPR012340">
    <property type="entry name" value="NA-bd_OB-fold"/>
</dbReference>
<dbReference type="InterPro" id="IPR015847">
    <property type="entry name" value="ExoRNase_PH_dom2"/>
</dbReference>
<dbReference type="SMART" id="SM00322">
    <property type="entry name" value="KH"/>
    <property type="match status" value="1"/>
</dbReference>
<dbReference type="InterPro" id="IPR001247">
    <property type="entry name" value="ExoRNase_PH_dom1"/>
</dbReference>
<dbReference type="CDD" id="cd02393">
    <property type="entry name" value="KH-I_PNPase"/>
    <property type="match status" value="1"/>
</dbReference>
<dbReference type="SUPFAM" id="SSF46915">
    <property type="entry name" value="Polynucleotide phosphorylase/guanosine pentaphosphate synthase (PNPase/GPSI), domain 3"/>
    <property type="match status" value="1"/>
</dbReference>
<dbReference type="InterPro" id="IPR027408">
    <property type="entry name" value="PNPase/RNase_PH_dom_sf"/>
</dbReference>
<dbReference type="SUPFAM" id="SSF50249">
    <property type="entry name" value="Nucleic acid-binding proteins"/>
    <property type="match status" value="1"/>
</dbReference>
<comment type="subcellular location">
    <subcellularLocation>
        <location evidence="5">Cytoplasm</location>
    </subcellularLocation>
</comment>
<evidence type="ECO:0000256" key="2">
    <source>
        <dbReference type="ARBA" id="ARBA00022679"/>
    </source>
</evidence>
<name>A0A1J4V2D0_9BACT</name>
<dbReference type="Gene3D" id="3.30.230.70">
    <property type="entry name" value="GHMP Kinase, N-terminal domain"/>
    <property type="match status" value="2"/>
</dbReference>
<proteinExistence type="inferred from homology"/>
<dbReference type="Pfam" id="PF03725">
    <property type="entry name" value="RNase_PH_C"/>
    <property type="match status" value="1"/>
</dbReference>
<keyword evidence="3 5" id="KW-0548">Nucleotidyltransferase</keyword>
<dbReference type="GO" id="GO:0000175">
    <property type="term" value="F:3'-5'-RNA exonuclease activity"/>
    <property type="evidence" value="ECO:0007669"/>
    <property type="project" value="TreeGrafter"/>
</dbReference>
<evidence type="ECO:0000313" key="7">
    <source>
        <dbReference type="EMBL" id="OIO30112.1"/>
    </source>
</evidence>
<dbReference type="InterPro" id="IPR036345">
    <property type="entry name" value="ExoRNase_PH_dom2_sf"/>
</dbReference>
<dbReference type="GO" id="GO:0000287">
    <property type="term" value="F:magnesium ion binding"/>
    <property type="evidence" value="ECO:0007669"/>
    <property type="project" value="UniProtKB-UniRule"/>
</dbReference>
<evidence type="ECO:0000259" key="6">
    <source>
        <dbReference type="PROSITE" id="PS50126"/>
    </source>
</evidence>
<keyword evidence="5" id="KW-0479">Metal-binding</keyword>
<dbReference type="PANTHER" id="PTHR11252">
    <property type="entry name" value="POLYRIBONUCLEOTIDE NUCLEOTIDYLTRANSFERASE"/>
    <property type="match status" value="1"/>
</dbReference>
<dbReference type="GO" id="GO:0005829">
    <property type="term" value="C:cytosol"/>
    <property type="evidence" value="ECO:0007669"/>
    <property type="project" value="TreeGrafter"/>
</dbReference>
<dbReference type="Gene3D" id="3.30.1370.10">
    <property type="entry name" value="K Homology domain, type 1"/>
    <property type="match status" value="1"/>
</dbReference>
<reference evidence="7 8" key="1">
    <citation type="journal article" date="2016" name="Environ. Microbiol.">
        <title>Genomic resolution of a cold subsurface aquifer community provides metabolic insights for novel microbes adapted to high CO concentrations.</title>
        <authorList>
            <person name="Probst A.J."/>
            <person name="Castelle C.J."/>
            <person name="Singh A."/>
            <person name="Brown C.T."/>
            <person name="Anantharaman K."/>
            <person name="Sharon I."/>
            <person name="Hug L.A."/>
            <person name="Burstein D."/>
            <person name="Emerson J.B."/>
            <person name="Thomas B.C."/>
            <person name="Banfield J.F."/>
        </authorList>
    </citation>
    <scope>NUCLEOTIDE SEQUENCE [LARGE SCALE GENOMIC DNA]</scope>
    <source>
        <strain evidence="7">CG1_02_31_12</strain>
    </source>
</reference>
<evidence type="ECO:0000313" key="8">
    <source>
        <dbReference type="Proteomes" id="UP000185769"/>
    </source>
</evidence>
<dbReference type="PANTHER" id="PTHR11252:SF0">
    <property type="entry name" value="POLYRIBONUCLEOTIDE NUCLEOTIDYLTRANSFERASE 1, MITOCHONDRIAL"/>
    <property type="match status" value="1"/>
</dbReference>
<dbReference type="FunFam" id="3.30.230.70:FF:000001">
    <property type="entry name" value="Polyribonucleotide nucleotidyltransferase"/>
    <property type="match status" value="1"/>
</dbReference>
<feature type="binding site" evidence="5">
    <location>
        <position position="505"/>
    </location>
    <ligand>
        <name>Mg(2+)</name>
        <dbReference type="ChEBI" id="CHEBI:18420"/>
    </ligand>
</feature>
<dbReference type="PROSITE" id="PS50126">
    <property type="entry name" value="S1"/>
    <property type="match status" value="1"/>
</dbReference>
<dbReference type="InterPro" id="IPR003029">
    <property type="entry name" value="S1_domain"/>
</dbReference>
<organism evidence="7 8">
    <name type="scientific">Candidatus Nomurabacteria bacterium CG1_02_31_12</name>
    <dbReference type="NCBI Taxonomy" id="1805280"/>
    <lineage>
        <taxon>Bacteria</taxon>
        <taxon>Candidatus Nomuraibacteriota</taxon>
    </lineage>
</organism>
<dbReference type="PROSITE" id="PS50084">
    <property type="entry name" value="KH_TYPE_1"/>
    <property type="match status" value="1"/>
</dbReference>
<evidence type="ECO:0000256" key="5">
    <source>
        <dbReference type="HAMAP-Rule" id="MF_01595"/>
    </source>
</evidence>
<dbReference type="SMART" id="SM00316">
    <property type="entry name" value="S1"/>
    <property type="match status" value="1"/>
</dbReference>
<dbReference type="GO" id="GO:0004654">
    <property type="term" value="F:polyribonucleotide nucleotidyltransferase activity"/>
    <property type="evidence" value="ECO:0007669"/>
    <property type="project" value="UniProtKB-UniRule"/>
</dbReference>
<feature type="domain" description="S1 motif" evidence="6">
    <location>
        <begin position="634"/>
        <end position="703"/>
    </location>
</feature>
<comment type="similarity">
    <text evidence="1 5">Belongs to the polyribonucleotide nucleotidyltransferase family.</text>
</comment>
<dbReference type="FunFam" id="3.30.1370.10:FF:000001">
    <property type="entry name" value="Polyribonucleotide nucleotidyltransferase"/>
    <property type="match status" value="1"/>
</dbReference>
<keyword evidence="5" id="KW-0460">Magnesium</keyword>
<dbReference type="Pfam" id="PF00575">
    <property type="entry name" value="S1"/>
    <property type="match status" value="1"/>
</dbReference>
<dbReference type="EMBL" id="MNVM01000002">
    <property type="protein sequence ID" value="OIO30112.1"/>
    <property type="molecule type" value="Genomic_DNA"/>
</dbReference>
<keyword evidence="5" id="KW-0963">Cytoplasm</keyword>
<dbReference type="EC" id="2.7.7.8" evidence="5"/>
<dbReference type="NCBIfam" id="TIGR03591">
    <property type="entry name" value="polynuc_phos"/>
    <property type="match status" value="1"/>
</dbReference>
<keyword evidence="2 5" id="KW-0808">Transferase</keyword>
<dbReference type="AlphaFoldDB" id="A0A1J4V2D0"/>
<dbReference type="Pfam" id="PF00013">
    <property type="entry name" value="KH_1"/>
    <property type="match status" value="1"/>
</dbReference>
<dbReference type="GO" id="GO:0003723">
    <property type="term" value="F:RNA binding"/>
    <property type="evidence" value="ECO:0007669"/>
    <property type="project" value="UniProtKB-UniRule"/>
</dbReference>
<dbReference type="STRING" id="1805280.AUJ22_00105"/>
<dbReference type="NCBIfam" id="NF008805">
    <property type="entry name" value="PRK11824.1"/>
    <property type="match status" value="1"/>
</dbReference>
<protein>
    <recommendedName>
        <fullName evidence="5">Polyribonucleotide nucleotidyltransferase</fullName>
        <ecNumber evidence="5">2.7.7.8</ecNumber>
    </recommendedName>
    <alternativeName>
        <fullName evidence="5">Polynucleotide phosphorylase</fullName>
        <shortName evidence="5">PNPase</shortName>
    </alternativeName>
</protein>
<dbReference type="GO" id="GO:0006402">
    <property type="term" value="P:mRNA catabolic process"/>
    <property type="evidence" value="ECO:0007669"/>
    <property type="project" value="UniProtKB-UniRule"/>
</dbReference>
<feature type="binding site" evidence="5">
    <location>
        <position position="499"/>
    </location>
    <ligand>
        <name>Mg(2+)</name>
        <dbReference type="ChEBI" id="CHEBI:18420"/>
    </ligand>
</feature>
<dbReference type="InterPro" id="IPR004088">
    <property type="entry name" value="KH_dom_type_1"/>
</dbReference>
<comment type="cofactor">
    <cofactor evidence="5">
        <name>Mg(2+)</name>
        <dbReference type="ChEBI" id="CHEBI:18420"/>
    </cofactor>
</comment>
<evidence type="ECO:0000256" key="1">
    <source>
        <dbReference type="ARBA" id="ARBA00007404"/>
    </source>
</evidence>
<dbReference type="InterPro" id="IPR020568">
    <property type="entry name" value="Ribosomal_Su5_D2-typ_SF"/>
</dbReference>
<dbReference type="InterPro" id="IPR036456">
    <property type="entry name" value="PNPase_PH_RNA-bd_sf"/>
</dbReference>
<dbReference type="CDD" id="cd11364">
    <property type="entry name" value="RNase_PH_PNPase_2"/>
    <property type="match status" value="1"/>
</dbReference>
<sequence length="713" mass="78588">MQKKEYSVEIGGKTMTAIFSDLAEQAHGSVILKYGETIVLATACMSKDKQEGLGFFNLTVDYLEKFYATGKILGSRFMHREGKPSEDAVLACRVIDRTLRPLFDQSMRHAVQIIVTVLSLDQEDPTILAVNAASLALAVSNIPWAGPVGAVRVGKYDSDTLVVNPIQSLRQDDSKYKFDLTICGKDGNINMIEAAAHQTKEDELEEAFKVASLEITKLENFQKKIVAEIGILKRVIEKEKISKESVKLFNENILPKMEEALFSGVGKKKIDELHNVWNKIVKDNYPDRKDFAVEDDLFDNTENSMLHTKAIDEDKRADGRKMDELRGLYAQAGGLSSILHGSGIFYRGGTHVLSVLTLGGPEEKLLVDGMELKEEKRFMHHYNFPPYSGGEVGRVGNTNRREVGHGALAEKALAMVLPSVEEFPYTMRIVSESMASNGSTSQASICASILALMDGGVPIKAPVGGIAMGLMMESITNEQLRITNEPRYKILTDIQGPEDHHGDMDFKVAGTRDGVTAIQLDVKVEGVPIKILGEAMKQAKVARLTILDRIEKEIPKPRAEISKNAPKILIIKIKMDQIGMVIGGGGKTIKDIKERSGSEITIEDDGTVYLTGKDGAAEIAKKIIEEMTHEFNVGEILKGEVVRIADFGAFVRLNSFTDGMVHISEMAPFRVERVSDIIKEGMIVPVKILKVDREQGKISLSIKEADSGFFKKS</sequence>
<evidence type="ECO:0000256" key="4">
    <source>
        <dbReference type="ARBA" id="ARBA00022884"/>
    </source>
</evidence>
<dbReference type="SUPFAM" id="SSF54791">
    <property type="entry name" value="Eukaryotic type KH-domain (KH-domain type I)"/>
    <property type="match status" value="1"/>
</dbReference>
<dbReference type="InterPro" id="IPR004087">
    <property type="entry name" value="KH_dom"/>
</dbReference>
<comment type="caution">
    <text evidence="7">The sequence shown here is derived from an EMBL/GenBank/DDBJ whole genome shotgun (WGS) entry which is preliminary data.</text>
</comment>
<comment type="catalytic activity">
    <reaction evidence="5">
        <text>RNA(n+1) + phosphate = RNA(n) + a ribonucleoside 5'-diphosphate</text>
        <dbReference type="Rhea" id="RHEA:22096"/>
        <dbReference type="Rhea" id="RHEA-COMP:14527"/>
        <dbReference type="Rhea" id="RHEA-COMP:17342"/>
        <dbReference type="ChEBI" id="CHEBI:43474"/>
        <dbReference type="ChEBI" id="CHEBI:57930"/>
        <dbReference type="ChEBI" id="CHEBI:140395"/>
        <dbReference type="EC" id="2.7.7.8"/>
    </reaction>
</comment>
<accession>A0A1J4V2D0</accession>
<dbReference type="SUPFAM" id="SSF55666">
    <property type="entry name" value="Ribonuclease PH domain 2-like"/>
    <property type="match status" value="2"/>
</dbReference>
<dbReference type="GO" id="GO:0006396">
    <property type="term" value="P:RNA processing"/>
    <property type="evidence" value="ECO:0007669"/>
    <property type="project" value="InterPro"/>
</dbReference>
<gene>
    <name evidence="5" type="primary">pnp</name>
    <name evidence="7" type="ORF">AUJ22_00105</name>
</gene>
<dbReference type="PIRSF" id="PIRSF005499">
    <property type="entry name" value="PNPase"/>
    <property type="match status" value="1"/>
</dbReference>
<keyword evidence="4 5" id="KW-0694">RNA-binding</keyword>
<dbReference type="Proteomes" id="UP000185769">
    <property type="component" value="Unassembled WGS sequence"/>
</dbReference>
<dbReference type="InterPro" id="IPR012162">
    <property type="entry name" value="PNPase"/>
</dbReference>
<evidence type="ECO:0000256" key="3">
    <source>
        <dbReference type="ARBA" id="ARBA00022695"/>
    </source>
</evidence>
<dbReference type="Pfam" id="PF01138">
    <property type="entry name" value="RNase_PH"/>
    <property type="match status" value="2"/>
</dbReference>
<dbReference type="HAMAP" id="MF_01595">
    <property type="entry name" value="PNPase"/>
    <property type="match status" value="1"/>
</dbReference>